<organism evidence="3 4">
    <name type="scientific">Sphaerisporangium siamense</name>
    <dbReference type="NCBI Taxonomy" id="795645"/>
    <lineage>
        <taxon>Bacteria</taxon>
        <taxon>Bacillati</taxon>
        <taxon>Actinomycetota</taxon>
        <taxon>Actinomycetes</taxon>
        <taxon>Streptosporangiales</taxon>
        <taxon>Streptosporangiaceae</taxon>
        <taxon>Sphaerisporangium</taxon>
    </lineage>
</organism>
<name>A0A7W7DBX8_9ACTN</name>
<evidence type="ECO:0000313" key="4">
    <source>
        <dbReference type="Proteomes" id="UP000542210"/>
    </source>
</evidence>
<dbReference type="Proteomes" id="UP000542210">
    <property type="component" value="Unassembled WGS sequence"/>
</dbReference>
<proteinExistence type="inferred from homology"/>
<evidence type="ECO:0000256" key="1">
    <source>
        <dbReference type="ARBA" id="ARBA00007689"/>
    </source>
</evidence>
<dbReference type="SUPFAM" id="SSF54909">
    <property type="entry name" value="Dimeric alpha+beta barrel"/>
    <property type="match status" value="1"/>
</dbReference>
<accession>A0A7W7DBX8</accession>
<dbReference type="InterPro" id="IPR011008">
    <property type="entry name" value="Dimeric_a/b-barrel"/>
</dbReference>
<evidence type="ECO:0000313" key="3">
    <source>
        <dbReference type="EMBL" id="MBB4703205.1"/>
    </source>
</evidence>
<dbReference type="InterPro" id="IPR005545">
    <property type="entry name" value="YCII"/>
</dbReference>
<dbReference type="Pfam" id="PF03795">
    <property type="entry name" value="YCII"/>
    <property type="match status" value="1"/>
</dbReference>
<comment type="caution">
    <text evidence="3">The sequence shown here is derived from an EMBL/GenBank/DDBJ whole genome shotgun (WGS) entry which is preliminary data.</text>
</comment>
<comment type="similarity">
    <text evidence="1">Belongs to the YciI family.</text>
</comment>
<dbReference type="EMBL" id="JACHND010000001">
    <property type="protein sequence ID" value="MBB4703205.1"/>
    <property type="molecule type" value="Genomic_DNA"/>
</dbReference>
<keyword evidence="4" id="KW-1185">Reference proteome</keyword>
<feature type="domain" description="YCII-related" evidence="2">
    <location>
        <begin position="1"/>
        <end position="112"/>
    </location>
</feature>
<protein>
    <recommendedName>
        <fullName evidence="2">YCII-related domain-containing protein</fullName>
    </recommendedName>
</protein>
<dbReference type="AlphaFoldDB" id="A0A7W7DBX8"/>
<evidence type="ECO:0000259" key="2">
    <source>
        <dbReference type="Pfam" id="PF03795"/>
    </source>
</evidence>
<dbReference type="Gene3D" id="3.30.70.1060">
    <property type="entry name" value="Dimeric alpha+beta barrel"/>
    <property type="match status" value="1"/>
</dbReference>
<dbReference type="PANTHER" id="PTHR35174">
    <property type="entry name" value="BLL7171 PROTEIN-RELATED"/>
    <property type="match status" value="1"/>
</dbReference>
<reference evidence="3 4" key="1">
    <citation type="submission" date="2020-08" db="EMBL/GenBank/DDBJ databases">
        <title>Sequencing the genomes of 1000 actinobacteria strains.</title>
        <authorList>
            <person name="Klenk H.-P."/>
        </authorList>
    </citation>
    <scope>NUCLEOTIDE SEQUENCE [LARGE SCALE GENOMIC DNA]</scope>
    <source>
        <strain evidence="3 4">DSM 45784</strain>
    </source>
</reference>
<dbReference type="RefSeq" id="WP_184883480.1">
    <property type="nucleotide sequence ID" value="NZ_BOOV01000043.1"/>
</dbReference>
<sequence>MKYMLQIYMNPAIWESVSEDQRNEVFAGHGRFIKLITESGEMVGTEALADPAAGVTVRVRGGVVTPTDGPYAEAKEFFCGYYVVDCESRERAVELAALIPDAALTGIEVRPFLDTSGADV</sequence>
<gene>
    <name evidence="3" type="ORF">BJ982_004749</name>
</gene>
<dbReference type="PANTHER" id="PTHR35174:SF3">
    <property type="entry name" value="BLL7171 PROTEIN"/>
    <property type="match status" value="1"/>
</dbReference>